<name>A0A2H0WVI7_9BACT</name>
<dbReference type="Proteomes" id="UP000229080">
    <property type="component" value="Unassembled WGS sequence"/>
</dbReference>
<organism evidence="1 2">
    <name type="scientific">Candidatus Portnoybacteria bacterium CG09_land_8_20_14_0_10_44_13</name>
    <dbReference type="NCBI Taxonomy" id="1974811"/>
    <lineage>
        <taxon>Bacteria</taxon>
        <taxon>Candidatus Portnoyibacteriota</taxon>
    </lineage>
</organism>
<dbReference type="AlphaFoldDB" id="A0A2H0WVI7"/>
<proteinExistence type="predicted"/>
<evidence type="ECO:0000313" key="2">
    <source>
        <dbReference type="Proteomes" id="UP000229080"/>
    </source>
</evidence>
<comment type="caution">
    <text evidence="1">The sequence shown here is derived from an EMBL/GenBank/DDBJ whole genome shotgun (WGS) entry which is preliminary data.</text>
</comment>
<protein>
    <submittedName>
        <fullName evidence="1">Uncharacterized protein</fullName>
    </submittedName>
</protein>
<evidence type="ECO:0000313" key="1">
    <source>
        <dbReference type="EMBL" id="PIS16635.1"/>
    </source>
</evidence>
<reference evidence="2" key="1">
    <citation type="submission" date="2017-09" db="EMBL/GenBank/DDBJ databases">
        <title>Depth-based differentiation of microbial function through sediment-hosted aquifers and enrichment of novel symbionts in the deep terrestrial subsurface.</title>
        <authorList>
            <person name="Probst A.J."/>
            <person name="Ladd B."/>
            <person name="Jarett J.K."/>
            <person name="Geller-Mcgrath D.E."/>
            <person name="Sieber C.M.K."/>
            <person name="Emerson J.B."/>
            <person name="Anantharaman K."/>
            <person name="Thomas B.C."/>
            <person name="Malmstrom R."/>
            <person name="Stieglmeier M."/>
            <person name="Klingl A."/>
            <person name="Woyke T."/>
            <person name="Ryan C.M."/>
            <person name="Banfield J.F."/>
        </authorList>
    </citation>
    <scope>NUCLEOTIDE SEQUENCE [LARGE SCALE GENOMIC DNA]</scope>
</reference>
<accession>A0A2H0WVI7</accession>
<dbReference type="EMBL" id="PEZF01000095">
    <property type="protein sequence ID" value="PIS16635.1"/>
    <property type="molecule type" value="Genomic_DNA"/>
</dbReference>
<gene>
    <name evidence="1" type="ORF">COT61_02805</name>
</gene>
<sequence length="186" mass="20904">MKTAKKHQDRFFVGTEKLSEALGGEGSALGLTCSRRDAKAMIDDLTNKEFEVLAALLGHFLMLDEKFPTAEEGQRVREEVRKFFTNGPKTVGGISWKRGGRVIRRRCRVYILMTGRFSKLLICFRSRASCSLIGASVSRRIKIAKGNIVNKLKSGAETAPPFHIFFKITRTKLTPSFSLLLAVFFR</sequence>